<feature type="chain" id="PRO_5016616254" evidence="1">
    <location>
        <begin position="20"/>
        <end position="265"/>
    </location>
</feature>
<proteinExistence type="predicted"/>
<dbReference type="EMBL" id="CP030261">
    <property type="protein sequence ID" value="AXB55447.1"/>
    <property type="molecule type" value="Genomic_DNA"/>
</dbReference>
<name>A0A344LNF5_9FLAO</name>
<evidence type="ECO:0000313" key="3">
    <source>
        <dbReference type="Proteomes" id="UP000251561"/>
    </source>
</evidence>
<protein>
    <submittedName>
        <fullName evidence="2">Uncharacterized protein</fullName>
    </submittedName>
</protein>
<dbReference type="RefSeq" id="WP_113676547.1">
    <property type="nucleotide sequence ID" value="NZ_CP030261.1"/>
</dbReference>
<sequence length="265" mass="29363">MMKIKFLLTAILCSVAGFAQSVNDYKAVIIPLKYDFIKTDNQYRLATLTKQNLVKAGFQGFYANEQLPEGYTDRCQVLYIDVVRDNAFLVTKLIVQLKDCFGQVVFTSEVGKSREKEYEVAYKEALDNAFKSVYALNYKYSGNPVAAAKTPAAVKTTASVAATTTAVNNTVANNTPPASQLAVAAPSPDLKDPNLLYAQPTESGYQLIDKTPKVVMKLLKTSQTNVFIAIKDNVQGSLILKDDGQWYFESYQNDKLVSEKIVVKF</sequence>
<keyword evidence="1" id="KW-0732">Signal</keyword>
<reference evidence="2 3" key="1">
    <citation type="submission" date="2018-06" db="EMBL/GenBank/DDBJ databases">
        <title>Genome sequencing of Flavobacterium.</title>
        <authorList>
            <person name="Baek M.-G."/>
            <person name="Yi H."/>
        </authorList>
    </citation>
    <scope>NUCLEOTIDE SEQUENCE [LARGE SCALE GENOMIC DNA]</scope>
    <source>
        <strain evidence="2 3">HYN0086</strain>
    </source>
</reference>
<dbReference type="OrthoDB" id="1274006at2"/>
<accession>A0A344LNF5</accession>
<feature type="signal peptide" evidence="1">
    <location>
        <begin position="1"/>
        <end position="19"/>
    </location>
</feature>
<dbReference type="AlphaFoldDB" id="A0A344LNF5"/>
<evidence type="ECO:0000313" key="2">
    <source>
        <dbReference type="EMBL" id="AXB55447.1"/>
    </source>
</evidence>
<dbReference type="KEGG" id="ffl:HYN86_02030"/>
<gene>
    <name evidence="2" type="ORF">HYN86_02030</name>
</gene>
<keyword evidence="3" id="KW-1185">Reference proteome</keyword>
<evidence type="ECO:0000256" key="1">
    <source>
        <dbReference type="SAM" id="SignalP"/>
    </source>
</evidence>
<organism evidence="2 3">
    <name type="scientific">Flavobacterium fluviale</name>
    <dbReference type="NCBI Taxonomy" id="2249356"/>
    <lineage>
        <taxon>Bacteria</taxon>
        <taxon>Pseudomonadati</taxon>
        <taxon>Bacteroidota</taxon>
        <taxon>Flavobacteriia</taxon>
        <taxon>Flavobacteriales</taxon>
        <taxon>Flavobacteriaceae</taxon>
        <taxon>Flavobacterium</taxon>
    </lineage>
</organism>
<dbReference type="Proteomes" id="UP000251561">
    <property type="component" value="Chromosome"/>
</dbReference>